<evidence type="ECO:0000256" key="1">
    <source>
        <dbReference type="ARBA" id="ARBA00000085"/>
    </source>
</evidence>
<dbReference type="NCBIfam" id="TIGR00229">
    <property type="entry name" value="sensory_box"/>
    <property type="match status" value="2"/>
</dbReference>
<dbReference type="GO" id="GO:0006355">
    <property type="term" value="P:regulation of DNA-templated transcription"/>
    <property type="evidence" value="ECO:0007669"/>
    <property type="project" value="InterPro"/>
</dbReference>
<dbReference type="InterPro" id="IPR052162">
    <property type="entry name" value="Sensor_kinase/Photoreceptor"/>
</dbReference>
<accession>X1TZH1</accession>
<proteinExistence type="predicted"/>
<dbReference type="InterPro" id="IPR013767">
    <property type="entry name" value="PAS_fold"/>
</dbReference>
<dbReference type="InterPro" id="IPR000014">
    <property type="entry name" value="PAS"/>
</dbReference>
<dbReference type="SUPFAM" id="SSF55785">
    <property type="entry name" value="PYP-like sensor domain (PAS domain)"/>
    <property type="match status" value="3"/>
</dbReference>
<dbReference type="PANTHER" id="PTHR43304">
    <property type="entry name" value="PHYTOCHROME-LIKE PROTEIN CPH1"/>
    <property type="match status" value="1"/>
</dbReference>
<dbReference type="InterPro" id="IPR035965">
    <property type="entry name" value="PAS-like_dom_sf"/>
</dbReference>
<keyword evidence="3" id="KW-0597">Phosphoprotein</keyword>
<dbReference type="CDD" id="cd00130">
    <property type="entry name" value="PAS"/>
    <property type="match status" value="1"/>
</dbReference>
<comment type="catalytic activity">
    <reaction evidence="1">
        <text>ATP + protein L-histidine = ADP + protein N-phospho-L-histidine.</text>
        <dbReference type="EC" id="2.7.13.3"/>
    </reaction>
</comment>
<evidence type="ECO:0000256" key="4">
    <source>
        <dbReference type="ARBA" id="ARBA00022679"/>
    </source>
</evidence>
<feature type="non-terminal residue" evidence="9">
    <location>
        <position position="1"/>
    </location>
</feature>
<evidence type="ECO:0000256" key="5">
    <source>
        <dbReference type="ARBA" id="ARBA00022777"/>
    </source>
</evidence>
<dbReference type="Pfam" id="PF13426">
    <property type="entry name" value="PAS_9"/>
    <property type="match status" value="1"/>
</dbReference>
<evidence type="ECO:0000256" key="6">
    <source>
        <dbReference type="SAM" id="MobiDB-lite"/>
    </source>
</evidence>
<organism evidence="9">
    <name type="scientific">marine sediment metagenome</name>
    <dbReference type="NCBI Taxonomy" id="412755"/>
    <lineage>
        <taxon>unclassified sequences</taxon>
        <taxon>metagenomes</taxon>
        <taxon>ecological metagenomes</taxon>
    </lineage>
</organism>
<comment type="caution">
    <text evidence="9">The sequence shown here is derived from an EMBL/GenBank/DDBJ whole genome shotgun (WGS) entry which is preliminary data.</text>
</comment>
<feature type="domain" description="PAS" evidence="7">
    <location>
        <begin position="85"/>
        <end position="126"/>
    </location>
</feature>
<dbReference type="SMART" id="SM00086">
    <property type="entry name" value="PAC"/>
    <property type="match status" value="2"/>
</dbReference>
<dbReference type="EMBL" id="BARW01033523">
    <property type="protein sequence ID" value="GAJ10659.1"/>
    <property type="molecule type" value="Genomic_DNA"/>
</dbReference>
<evidence type="ECO:0000313" key="9">
    <source>
        <dbReference type="EMBL" id="GAJ10659.1"/>
    </source>
</evidence>
<evidence type="ECO:0000256" key="2">
    <source>
        <dbReference type="ARBA" id="ARBA00012438"/>
    </source>
</evidence>
<keyword evidence="4" id="KW-0808">Transferase</keyword>
<protein>
    <recommendedName>
        <fullName evidence="2">histidine kinase</fullName>
        <ecNumber evidence="2">2.7.13.3</ecNumber>
    </recommendedName>
</protein>
<reference evidence="9" key="1">
    <citation type="journal article" date="2014" name="Front. Microbiol.">
        <title>High frequency of phylogenetically diverse reductive dehalogenase-homologous genes in deep subseafloor sedimentary metagenomes.</title>
        <authorList>
            <person name="Kawai M."/>
            <person name="Futagami T."/>
            <person name="Toyoda A."/>
            <person name="Takaki Y."/>
            <person name="Nishi S."/>
            <person name="Hori S."/>
            <person name="Arai W."/>
            <person name="Tsubouchi T."/>
            <person name="Morono Y."/>
            <person name="Uchiyama I."/>
            <person name="Ito T."/>
            <person name="Fujiyama A."/>
            <person name="Inagaki F."/>
            <person name="Takami H."/>
        </authorList>
    </citation>
    <scope>NUCLEOTIDE SEQUENCE</scope>
    <source>
        <strain evidence="9">Expedition CK06-06</strain>
    </source>
</reference>
<feature type="domain" description="PAC" evidence="8">
    <location>
        <begin position="160"/>
        <end position="210"/>
    </location>
</feature>
<sequence length="237" mass="26987">LKGMNASEFLTAESFKAVMEKQKALLEDETASQRYELEIIRKDGVRMNAESRTSLLTYNGRPLGVQCIVRDITESKWVEEELRIAEQNFRNSLDSSPLGIRIVTAEGELLYANQAILDIYGYSSIEELKSVPTKQRYTPKSYAEHRERAKKRKLGKPVPSNYEVSIVRKDSEVRHLAIFRKAVIWGGEIQFQALYQDITERKQTAEKLRRFKAISDSAGYGAGIITPEGDLTYVNES</sequence>
<dbReference type="PANTHER" id="PTHR43304:SF1">
    <property type="entry name" value="PAC DOMAIN-CONTAINING PROTEIN"/>
    <property type="match status" value="1"/>
</dbReference>
<dbReference type="GO" id="GO:0004673">
    <property type="term" value="F:protein histidine kinase activity"/>
    <property type="evidence" value="ECO:0007669"/>
    <property type="project" value="UniProtKB-EC"/>
</dbReference>
<dbReference type="PROSITE" id="PS50113">
    <property type="entry name" value="PAC"/>
    <property type="match status" value="2"/>
</dbReference>
<evidence type="ECO:0000259" key="8">
    <source>
        <dbReference type="PROSITE" id="PS50113"/>
    </source>
</evidence>
<keyword evidence="5" id="KW-0418">Kinase</keyword>
<dbReference type="InterPro" id="IPR000700">
    <property type="entry name" value="PAS-assoc_C"/>
</dbReference>
<dbReference type="Pfam" id="PF00989">
    <property type="entry name" value="PAS"/>
    <property type="match status" value="1"/>
</dbReference>
<dbReference type="Gene3D" id="3.30.450.20">
    <property type="entry name" value="PAS domain"/>
    <property type="match status" value="2"/>
</dbReference>
<dbReference type="PROSITE" id="PS50112">
    <property type="entry name" value="PAS"/>
    <property type="match status" value="1"/>
</dbReference>
<evidence type="ECO:0000256" key="3">
    <source>
        <dbReference type="ARBA" id="ARBA00022553"/>
    </source>
</evidence>
<name>X1TZH1_9ZZZZ</name>
<dbReference type="EC" id="2.7.13.3" evidence="2"/>
<gene>
    <name evidence="9" type="ORF">S12H4_52778</name>
</gene>
<dbReference type="SMART" id="SM00091">
    <property type="entry name" value="PAS"/>
    <property type="match status" value="1"/>
</dbReference>
<evidence type="ECO:0000259" key="7">
    <source>
        <dbReference type="PROSITE" id="PS50112"/>
    </source>
</evidence>
<dbReference type="AlphaFoldDB" id="X1TZH1"/>
<feature type="region of interest" description="Disordered" evidence="6">
    <location>
        <begin position="136"/>
        <end position="155"/>
    </location>
</feature>
<feature type="domain" description="PAC" evidence="8">
    <location>
        <begin position="33"/>
        <end position="84"/>
    </location>
</feature>
<feature type="non-terminal residue" evidence="9">
    <location>
        <position position="237"/>
    </location>
</feature>
<dbReference type="InterPro" id="IPR001610">
    <property type="entry name" value="PAC"/>
</dbReference>